<keyword evidence="6 12" id="KW-0547">Nucleotide-binding</keyword>
<evidence type="ECO:0000256" key="12">
    <source>
        <dbReference type="PROSITE-ProRule" id="PRU10141"/>
    </source>
</evidence>
<comment type="subcellular location">
    <subcellularLocation>
        <location evidence="1">Membrane</location>
        <topology evidence="1">Single-pass membrane protein</topology>
    </subcellularLocation>
</comment>
<evidence type="ECO:0000256" key="10">
    <source>
        <dbReference type="ARBA" id="ARBA00023136"/>
    </source>
</evidence>
<evidence type="ECO:0000256" key="6">
    <source>
        <dbReference type="ARBA" id="ARBA00022741"/>
    </source>
</evidence>
<dbReference type="Pfam" id="PF12819">
    <property type="entry name" value="Malectin_like"/>
    <property type="match status" value="1"/>
</dbReference>
<dbReference type="PaxDb" id="65489-OBART03G12800.1"/>
<dbReference type="SUPFAM" id="SSF56112">
    <property type="entry name" value="Protein kinase-like (PK-like)"/>
    <property type="match status" value="1"/>
</dbReference>
<dbReference type="FunFam" id="3.30.200.20:FF:000039">
    <property type="entry name" value="receptor-like protein kinase FERONIA"/>
    <property type="match status" value="1"/>
</dbReference>
<dbReference type="eggNOG" id="KOG1187">
    <property type="taxonomic scope" value="Eukaryota"/>
</dbReference>
<evidence type="ECO:0000256" key="4">
    <source>
        <dbReference type="ARBA" id="ARBA00022692"/>
    </source>
</evidence>
<dbReference type="FunFam" id="2.60.120.430:FF:000001">
    <property type="entry name" value="Receptor-like protein kinase FERONIA"/>
    <property type="match status" value="1"/>
</dbReference>
<name>A0A0D3FGZ6_9ORYZ</name>
<feature type="domain" description="Protein kinase" evidence="15">
    <location>
        <begin position="509"/>
        <end position="782"/>
    </location>
</feature>
<dbReference type="GO" id="GO:0016020">
    <property type="term" value="C:membrane"/>
    <property type="evidence" value="ECO:0007669"/>
    <property type="project" value="UniProtKB-SubCell"/>
</dbReference>
<keyword evidence="11" id="KW-0325">Glycoprotein</keyword>
<feature type="signal peptide" evidence="14">
    <location>
        <begin position="1"/>
        <end position="24"/>
    </location>
</feature>
<evidence type="ECO:0000256" key="2">
    <source>
        <dbReference type="ARBA" id="ARBA00022527"/>
    </source>
</evidence>
<dbReference type="GO" id="GO:0005524">
    <property type="term" value="F:ATP binding"/>
    <property type="evidence" value="ECO:0007669"/>
    <property type="project" value="UniProtKB-UniRule"/>
</dbReference>
<keyword evidence="4 13" id="KW-0812">Transmembrane</keyword>
<dbReference type="PANTHER" id="PTHR47989">
    <property type="entry name" value="OS01G0750732 PROTEIN"/>
    <property type="match status" value="1"/>
</dbReference>
<dbReference type="InterPro" id="IPR024788">
    <property type="entry name" value="Malectin-like_Carb-bd_dom"/>
</dbReference>
<evidence type="ECO:0000256" key="5">
    <source>
        <dbReference type="ARBA" id="ARBA00022729"/>
    </source>
</evidence>
<dbReference type="HOGENOM" id="CLU_000288_42_1_1"/>
<evidence type="ECO:0000256" key="7">
    <source>
        <dbReference type="ARBA" id="ARBA00022777"/>
    </source>
</evidence>
<protein>
    <recommendedName>
        <fullName evidence="15">Protein kinase domain-containing protein</fullName>
    </recommendedName>
</protein>
<dbReference type="FunFam" id="1.10.510.10:FF:000058">
    <property type="entry name" value="Receptor-like protein kinase FERONIA"/>
    <property type="match status" value="1"/>
</dbReference>
<dbReference type="PANTHER" id="PTHR47989:SF62">
    <property type="entry name" value="OS05G0423500 PROTEIN"/>
    <property type="match status" value="1"/>
</dbReference>
<evidence type="ECO:0000259" key="15">
    <source>
        <dbReference type="PROSITE" id="PS50011"/>
    </source>
</evidence>
<reference evidence="16" key="2">
    <citation type="submission" date="2015-03" db="UniProtKB">
        <authorList>
            <consortium name="EnsemblPlants"/>
        </authorList>
    </citation>
    <scope>IDENTIFICATION</scope>
</reference>
<dbReference type="EnsemblPlants" id="OBART03G12800.1">
    <property type="protein sequence ID" value="OBART03G12800.1"/>
    <property type="gene ID" value="OBART03G12800"/>
</dbReference>
<dbReference type="AlphaFoldDB" id="A0A0D3FGZ6"/>
<evidence type="ECO:0000256" key="1">
    <source>
        <dbReference type="ARBA" id="ARBA00004167"/>
    </source>
</evidence>
<dbReference type="InterPro" id="IPR017441">
    <property type="entry name" value="Protein_kinase_ATP_BS"/>
</dbReference>
<evidence type="ECO:0000256" key="13">
    <source>
        <dbReference type="SAM" id="Phobius"/>
    </source>
</evidence>
<organism evidence="16">
    <name type="scientific">Oryza barthii</name>
    <dbReference type="NCBI Taxonomy" id="65489"/>
    <lineage>
        <taxon>Eukaryota</taxon>
        <taxon>Viridiplantae</taxon>
        <taxon>Streptophyta</taxon>
        <taxon>Embryophyta</taxon>
        <taxon>Tracheophyta</taxon>
        <taxon>Spermatophyta</taxon>
        <taxon>Magnoliopsida</taxon>
        <taxon>Liliopsida</taxon>
        <taxon>Poales</taxon>
        <taxon>Poaceae</taxon>
        <taxon>BOP clade</taxon>
        <taxon>Oryzoideae</taxon>
        <taxon>Oryzeae</taxon>
        <taxon>Oryzinae</taxon>
        <taxon>Oryza</taxon>
    </lineage>
</organism>
<dbReference type="PROSITE" id="PS50011">
    <property type="entry name" value="PROTEIN_KINASE_DOM"/>
    <property type="match status" value="1"/>
</dbReference>
<keyword evidence="9 13" id="KW-1133">Transmembrane helix</keyword>
<feature type="binding site" evidence="12">
    <location>
        <position position="537"/>
    </location>
    <ligand>
        <name>ATP</name>
        <dbReference type="ChEBI" id="CHEBI:30616"/>
    </ligand>
</feature>
<proteinExistence type="predicted"/>
<dbReference type="InterPro" id="IPR011009">
    <property type="entry name" value="Kinase-like_dom_sf"/>
</dbReference>
<sequence>MATVLEMLVQLAVVVTVLCAAVRAYTPADSYLFLCGTSGNATVDGRTFVGDAGLPASVLMAPQSTEANMPANQVTGADDDSPALYQSARVFTAPANYAFSAKPGRHFVRLRFFPFRYQSYDLAADAAFNVSVQGVVFVDGYTPKNGTAVVREFSVNITGRALVITFTPTGKKVAFVNAIEVVSHPDELIGDTAPMVNPRNQSQYTGLTAKALETVHRINMGEPKVTPNNDTLWRTWLPDWTFLHESSFAAHNQVSPAMIKYQSGYATSLTAPSAVYTTVTELNTTAAMVGNTQAQLNLTWKFDAPAVSDYLLRLHLCDIVSKATLGVVFNVYVGQWRVLQDYESSGDTFSLLATPLYKDFVLAASDAAKGTITVSIGSSTATNALPGGFLNGLEIMRIVGSTGSIDSATSPRGSKIKTGIIAGSAVGGAVLAIALGCVAVRMLRRKKKPVKQPSNTWVPFSASALGARSRTSFGRSSIVNVVTLGQNGAGAGAGYRFPFAALQEATGGFEEEMVIGVGGFGKVYRGTLRDGTQVAVKRGNRLSQQGLNEFRTEIELLSQLRHRHLVSLIGYCDERGEMILVYEYMAKGTLRSHLYGSDLPPLPWKQRLEACIGAARGLHYLHTGSAKAIIHRDVKSANILLDDGFMAKVADFGLSKTGPELDKTHVSTAVKGSFGYLDPEYFRRQMLTEKSDVYSFGVVLLEVLCARAVIDPTLPREMVNLAEWATRRLRDGELDRIVDQKIAGTIRPDSLKKFADTAEKCLAEYGVERPSMGDVLWCLEYALQLQVASPDSSVTTLQRSSSISSVVTDATVSANLGDLDGMSMKRVFSKMLKSEEEGRRKMH</sequence>
<feature type="chain" id="PRO_5002262167" description="Protein kinase domain-containing protein" evidence="14">
    <location>
        <begin position="25"/>
        <end position="843"/>
    </location>
</feature>
<dbReference type="Pfam" id="PF07714">
    <property type="entry name" value="PK_Tyr_Ser-Thr"/>
    <property type="match status" value="1"/>
</dbReference>
<evidence type="ECO:0000256" key="8">
    <source>
        <dbReference type="ARBA" id="ARBA00022840"/>
    </source>
</evidence>
<evidence type="ECO:0000313" key="17">
    <source>
        <dbReference type="Proteomes" id="UP000026960"/>
    </source>
</evidence>
<dbReference type="CDD" id="cd14066">
    <property type="entry name" value="STKc_IRAK"/>
    <property type="match status" value="1"/>
</dbReference>
<dbReference type="Gene3D" id="3.30.200.20">
    <property type="entry name" value="Phosphorylase Kinase, domain 1"/>
    <property type="match status" value="1"/>
</dbReference>
<keyword evidence="3" id="KW-0808">Transferase</keyword>
<evidence type="ECO:0000256" key="11">
    <source>
        <dbReference type="ARBA" id="ARBA00023180"/>
    </source>
</evidence>
<dbReference type="InterPro" id="IPR000719">
    <property type="entry name" value="Prot_kinase_dom"/>
</dbReference>
<keyword evidence="10 13" id="KW-0472">Membrane</keyword>
<dbReference type="Gene3D" id="1.10.510.10">
    <property type="entry name" value="Transferase(Phosphotransferase) domain 1"/>
    <property type="match status" value="1"/>
</dbReference>
<dbReference type="STRING" id="65489.A0A0D3FGZ6"/>
<evidence type="ECO:0000256" key="9">
    <source>
        <dbReference type="ARBA" id="ARBA00022989"/>
    </source>
</evidence>
<keyword evidence="8 12" id="KW-0067">ATP-binding</keyword>
<keyword evidence="17" id="KW-1185">Reference proteome</keyword>
<evidence type="ECO:0000256" key="14">
    <source>
        <dbReference type="SAM" id="SignalP"/>
    </source>
</evidence>
<dbReference type="GO" id="GO:0004674">
    <property type="term" value="F:protein serine/threonine kinase activity"/>
    <property type="evidence" value="ECO:0007669"/>
    <property type="project" value="UniProtKB-KW"/>
</dbReference>
<accession>A0A0D3FGZ6</accession>
<keyword evidence="2" id="KW-0723">Serine/threonine-protein kinase</keyword>
<dbReference type="PROSITE" id="PS00107">
    <property type="entry name" value="PROTEIN_KINASE_ATP"/>
    <property type="match status" value="1"/>
</dbReference>
<dbReference type="InterPro" id="IPR008271">
    <property type="entry name" value="Ser/Thr_kinase_AS"/>
</dbReference>
<reference evidence="16" key="1">
    <citation type="journal article" date="2009" name="Rice">
        <title>De Novo Next Generation Sequencing of Plant Genomes.</title>
        <authorList>
            <person name="Rounsley S."/>
            <person name="Marri P.R."/>
            <person name="Yu Y."/>
            <person name="He R."/>
            <person name="Sisneros N."/>
            <person name="Goicoechea J.L."/>
            <person name="Lee S.J."/>
            <person name="Angelova A."/>
            <person name="Kudrna D."/>
            <person name="Luo M."/>
            <person name="Affourtit J."/>
            <person name="Desany B."/>
            <person name="Knight J."/>
            <person name="Niazi F."/>
            <person name="Egholm M."/>
            <person name="Wing R.A."/>
        </authorList>
    </citation>
    <scope>NUCLEOTIDE SEQUENCE [LARGE SCALE GENOMIC DNA]</scope>
    <source>
        <strain evidence="16">cv. IRGC 105608</strain>
    </source>
</reference>
<dbReference type="Proteomes" id="UP000026960">
    <property type="component" value="Chromosome 3"/>
</dbReference>
<dbReference type="Gramene" id="OBART03G12800.1">
    <property type="protein sequence ID" value="OBART03G12800.1"/>
    <property type="gene ID" value="OBART03G12800"/>
</dbReference>
<dbReference type="Gene3D" id="2.60.120.430">
    <property type="entry name" value="Galactose-binding lectin"/>
    <property type="match status" value="2"/>
</dbReference>
<keyword evidence="5 14" id="KW-0732">Signal</keyword>
<dbReference type="SMART" id="SM00220">
    <property type="entry name" value="S_TKc"/>
    <property type="match status" value="1"/>
</dbReference>
<dbReference type="InterPro" id="IPR001245">
    <property type="entry name" value="Ser-Thr/Tyr_kinase_cat_dom"/>
</dbReference>
<evidence type="ECO:0000313" key="16">
    <source>
        <dbReference type="EnsemblPlants" id="OBART03G12800.1"/>
    </source>
</evidence>
<dbReference type="FunFam" id="2.60.120.430:FF:000005">
    <property type="entry name" value="Putative receptor-like protein kinase"/>
    <property type="match status" value="1"/>
</dbReference>
<keyword evidence="7" id="KW-0418">Kinase</keyword>
<feature type="transmembrane region" description="Helical" evidence="13">
    <location>
        <begin position="420"/>
        <end position="443"/>
    </location>
</feature>
<evidence type="ECO:0000256" key="3">
    <source>
        <dbReference type="ARBA" id="ARBA00022679"/>
    </source>
</evidence>
<dbReference type="PROSITE" id="PS00108">
    <property type="entry name" value="PROTEIN_KINASE_ST"/>
    <property type="match status" value="1"/>
</dbReference>